<accession>A0A0A1T7R8</accession>
<sequence>MDDGANLSVTILGGQDTQKPLLIAHHGAPGLSSHAEPESTFGFLQSKFRVLVYDARGSGISDLQPPYTHERWVADIEELRKWAGADKIVLAGGSYGGFIAQDYALAHPDRLIALILRGTWAWGTAGMMQALKAVLSSKRVKVDAERQYRMWTGILRDDDDFARGVTEMQALFGPDTQETDDKEPLENKPQIGRVHSQTQNFAFSQNMPRFDVRHRLRDITAPTLVVVGRQDLVAPVAFSEEIAQGIPGAELHIFEQSGHNPANDERDEFQERLWRYISALGF</sequence>
<dbReference type="PANTHER" id="PTHR43798:SF33">
    <property type="entry name" value="HYDROLASE, PUTATIVE (AFU_ORTHOLOGUE AFUA_2G14860)-RELATED"/>
    <property type="match status" value="1"/>
</dbReference>
<evidence type="ECO:0000313" key="5">
    <source>
        <dbReference type="Proteomes" id="UP000039046"/>
    </source>
</evidence>
<dbReference type="InterPro" id="IPR002410">
    <property type="entry name" value="Peptidase_S33"/>
</dbReference>
<dbReference type="Gene3D" id="3.40.50.1820">
    <property type="entry name" value="alpha/beta hydrolase"/>
    <property type="match status" value="1"/>
</dbReference>
<dbReference type="InterPro" id="IPR000073">
    <property type="entry name" value="AB_hydrolase_1"/>
</dbReference>
<feature type="domain" description="AB hydrolase-1" evidence="3">
    <location>
        <begin position="20"/>
        <end position="261"/>
    </location>
</feature>
<dbReference type="GO" id="GO:0006508">
    <property type="term" value="P:proteolysis"/>
    <property type="evidence" value="ECO:0007669"/>
    <property type="project" value="InterPro"/>
</dbReference>
<dbReference type="STRING" id="1531966.A0A0A1T7R8"/>
<gene>
    <name evidence="4" type="ORF">VHEMI02267</name>
</gene>
<dbReference type="InterPro" id="IPR050266">
    <property type="entry name" value="AB_hydrolase_sf"/>
</dbReference>
<evidence type="ECO:0000313" key="4">
    <source>
        <dbReference type="EMBL" id="CEJ82185.1"/>
    </source>
</evidence>
<dbReference type="PRINTS" id="PR00793">
    <property type="entry name" value="PROAMNOPTASE"/>
</dbReference>
<dbReference type="AlphaFoldDB" id="A0A0A1T7R8"/>
<dbReference type="SUPFAM" id="SSF53474">
    <property type="entry name" value="alpha/beta-Hydrolases"/>
    <property type="match status" value="1"/>
</dbReference>
<name>A0A0A1T7R8_9HYPO</name>
<keyword evidence="5" id="KW-1185">Reference proteome</keyword>
<comment type="similarity">
    <text evidence="1">Belongs to the peptidase S33 family.</text>
</comment>
<dbReference type="EMBL" id="CDHN01000001">
    <property type="protein sequence ID" value="CEJ82185.1"/>
    <property type="molecule type" value="Genomic_DNA"/>
</dbReference>
<keyword evidence="2" id="KW-0378">Hydrolase</keyword>
<dbReference type="OrthoDB" id="408373at2759"/>
<proteinExistence type="inferred from homology"/>
<evidence type="ECO:0000259" key="3">
    <source>
        <dbReference type="Pfam" id="PF00561"/>
    </source>
</evidence>
<dbReference type="InterPro" id="IPR029058">
    <property type="entry name" value="AB_hydrolase_fold"/>
</dbReference>
<dbReference type="Pfam" id="PF00561">
    <property type="entry name" value="Abhydrolase_1"/>
    <property type="match status" value="1"/>
</dbReference>
<dbReference type="Proteomes" id="UP000039046">
    <property type="component" value="Unassembled WGS sequence"/>
</dbReference>
<reference evidence="4 5" key="1">
    <citation type="journal article" date="2015" name="Genome Announc.">
        <title>Draft Genome Sequence and Gene Annotation of the Entomopathogenic Fungus Verticillium hemipterigenum.</title>
        <authorList>
            <person name="Horn F."/>
            <person name="Habel A."/>
            <person name="Scharf D.H."/>
            <person name="Dworschak J."/>
            <person name="Brakhage A.A."/>
            <person name="Guthke R."/>
            <person name="Hertweck C."/>
            <person name="Linde J."/>
        </authorList>
    </citation>
    <scope>NUCLEOTIDE SEQUENCE [LARGE SCALE GENOMIC DNA]</scope>
</reference>
<organism evidence="4 5">
    <name type="scientific">[Torrubiella] hemipterigena</name>
    <dbReference type="NCBI Taxonomy" id="1531966"/>
    <lineage>
        <taxon>Eukaryota</taxon>
        <taxon>Fungi</taxon>
        <taxon>Dikarya</taxon>
        <taxon>Ascomycota</taxon>
        <taxon>Pezizomycotina</taxon>
        <taxon>Sordariomycetes</taxon>
        <taxon>Hypocreomycetidae</taxon>
        <taxon>Hypocreales</taxon>
        <taxon>Clavicipitaceae</taxon>
        <taxon>Clavicipitaceae incertae sedis</taxon>
        <taxon>'Torrubiella' clade</taxon>
    </lineage>
</organism>
<protein>
    <recommendedName>
        <fullName evidence="3">AB hydrolase-1 domain-containing protein</fullName>
    </recommendedName>
</protein>
<dbReference type="GO" id="GO:0008233">
    <property type="term" value="F:peptidase activity"/>
    <property type="evidence" value="ECO:0007669"/>
    <property type="project" value="InterPro"/>
</dbReference>
<dbReference type="PRINTS" id="PR00111">
    <property type="entry name" value="ABHYDROLASE"/>
</dbReference>
<dbReference type="HOGENOM" id="CLU_020336_50_0_1"/>
<dbReference type="PANTHER" id="PTHR43798">
    <property type="entry name" value="MONOACYLGLYCEROL LIPASE"/>
    <property type="match status" value="1"/>
</dbReference>
<dbReference type="GO" id="GO:0016020">
    <property type="term" value="C:membrane"/>
    <property type="evidence" value="ECO:0007669"/>
    <property type="project" value="TreeGrafter"/>
</dbReference>
<evidence type="ECO:0000256" key="1">
    <source>
        <dbReference type="ARBA" id="ARBA00010088"/>
    </source>
</evidence>
<evidence type="ECO:0000256" key="2">
    <source>
        <dbReference type="ARBA" id="ARBA00022801"/>
    </source>
</evidence>